<keyword evidence="3" id="KW-1185">Reference proteome</keyword>
<dbReference type="RefSeq" id="XP_060297320.1">
    <property type="nucleotide sequence ID" value="XM_060442124.1"/>
</dbReference>
<dbReference type="Proteomes" id="UP001172101">
    <property type="component" value="Unassembled WGS sequence"/>
</dbReference>
<protein>
    <recommendedName>
        <fullName evidence="4">Apple domain-containing protein</fullName>
    </recommendedName>
</protein>
<feature type="chain" id="PRO_5041367494" description="Apple domain-containing protein" evidence="1">
    <location>
        <begin position="28"/>
        <end position="365"/>
    </location>
</feature>
<organism evidence="2 3">
    <name type="scientific">Lasiosphaeria miniovina</name>
    <dbReference type="NCBI Taxonomy" id="1954250"/>
    <lineage>
        <taxon>Eukaryota</taxon>
        <taxon>Fungi</taxon>
        <taxon>Dikarya</taxon>
        <taxon>Ascomycota</taxon>
        <taxon>Pezizomycotina</taxon>
        <taxon>Sordariomycetes</taxon>
        <taxon>Sordariomycetidae</taxon>
        <taxon>Sordariales</taxon>
        <taxon>Lasiosphaeriaceae</taxon>
        <taxon>Lasiosphaeria</taxon>
    </lineage>
</organism>
<dbReference type="AlphaFoldDB" id="A0AA40AMM6"/>
<feature type="signal peptide" evidence="1">
    <location>
        <begin position="1"/>
        <end position="27"/>
    </location>
</feature>
<evidence type="ECO:0000256" key="1">
    <source>
        <dbReference type="SAM" id="SignalP"/>
    </source>
</evidence>
<proteinExistence type="predicted"/>
<evidence type="ECO:0000313" key="2">
    <source>
        <dbReference type="EMBL" id="KAK0718527.1"/>
    </source>
</evidence>
<evidence type="ECO:0000313" key="3">
    <source>
        <dbReference type="Proteomes" id="UP001172101"/>
    </source>
</evidence>
<accession>A0AA40AMM6</accession>
<gene>
    <name evidence="2" type="ORF">B0T26DRAFT_713524</name>
</gene>
<comment type="caution">
    <text evidence="2">The sequence shown here is derived from an EMBL/GenBank/DDBJ whole genome shotgun (WGS) entry which is preliminary data.</text>
</comment>
<reference evidence="2" key="1">
    <citation type="submission" date="2023-06" db="EMBL/GenBank/DDBJ databases">
        <title>Genome-scale phylogeny and comparative genomics of the fungal order Sordariales.</title>
        <authorList>
            <consortium name="Lawrence Berkeley National Laboratory"/>
            <person name="Hensen N."/>
            <person name="Bonometti L."/>
            <person name="Westerberg I."/>
            <person name="Brannstrom I.O."/>
            <person name="Guillou S."/>
            <person name="Cros-Aarteil S."/>
            <person name="Calhoun S."/>
            <person name="Haridas S."/>
            <person name="Kuo A."/>
            <person name="Mondo S."/>
            <person name="Pangilinan J."/>
            <person name="Riley R."/>
            <person name="LaButti K."/>
            <person name="Andreopoulos B."/>
            <person name="Lipzen A."/>
            <person name="Chen C."/>
            <person name="Yanf M."/>
            <person name="Daum C."/>
            <person name="Ng V."/>
            <person name="Clum A."/>
            <person name="Steindorff A."/>
            <person name="Ohm R."/>
            <person name="Martin F."/>
            <person name="Silar P."/>
            <person name="Natvig D."/>
            <person name="Lalanne C."/>
            <person name="Gautier V."/>
            <person name="Ament-velasquez S.L."/>
            <person name="Kruys A."/>
            <person name="Hutchinson M.I."/>
            <person name="Powell A.J."/>
            <person name="Barry K."/>
            <person name="Miller A.N."/>
            <person name="Grigoriev I.V."/>
            <person name="Debuchy R."/>
            <person name="Gladieux P."/>
            <person name="Thoren M.H."/>
            <person name="Johannesson H."/>
        </authorList>
    </citation>
    <scope>NUCLEOTIDE SEQUENCE</scope>
    <source>
        <strain evidence="2">SMH2392-1A</strain>
    </source>
</reference>
<name>A0AA40AMM6_9PEZI</name>
<dbReference type="EMBL" id="JAUIRO010000004">
    <property type="protein sequence ID" value="KAK0718527.1"/>
    <property type="molecule type" value="Genomic_DNA"/>
</dbReference>
<sequence length="365" mass="37467">MGFFRLLRTAAALAASMLSLHAPAASAQSWSSDSTSYHYESTCSTGYGSPGATPLPTDYERFPETTTSIAPLVTADVTDYVTADTTTPFVTTTWLDIYVTTTVTVVATSTTTTGTKFATLTTTTTVCAGAGSGSAAAPATTATVYTGTYDPAPGQNTTLPATFPTAVLCVIHDTQLVFVWPTAVGTNTVTSTYTPSTAAETSTITNTYTRTLYAYDPSTVVRTATSYAVANAAKTATVTADCGPAAIPTVTYAARCAPQNLLAEANGHGLDVTNFNAAFVFGGTSELAPGDPSRCCQLCVDNAAAGCVASVYWAQSSSCLLGYVGGPETCPVAFDYSAPDYILPRLGNIVQTSGGCGSIKFVSAP</sequence>
<evidence type="ECO:0008006" key="4">
    <source>
        <dbReference type="Google" id="ProtNLM"/>
    </source>
</evidence>
<keyword evidence="1" id="KW-0732">Signal</keyword>
<dbReference type="GeneID" id="85325394"/>